<dbReference type="GO" id="GO:0044458">
    <property type="term" value="P:motile cilium assembly"/>
    <property type="evidence" value="ECO:0007669"/>
    <property type="project" value="TreeGrafter"/>
</dbReference>
<reference evidence="3 4" key="1">
    <citation type="journal article" date="2015" name="PLoS Pathog.">
        <title>Leptomonas seymouri: Adaptations to the Dixenous Life Cycle Analyzed by Genome Sequencing, Transcriptome Profiling and Co-infection with Leishmania donovani.</title>
        <authorList>
            <person name="Kraeva N."/>
            <person name="Butenko A."/>
            <person name="Hlavacova J."/>
            <person name="Kostygov A."/>
            <person name="Myskova J."/>
            <person name="Grybchuk D."/>
            <person name="Lestinova T."/>
            <person name="Votypka J."/>
            <person name="Volf P."/>
            <person name="Opperdoes F."/>
            <person name="Flegontov P."/>
            <person name="Lukes J."/>
            <person name="Yurchenko V."/>
        </authorList>
    </citation>
    <scope>NUCLEOTIDE SEQUENCE [LARGE SCALE GENOMIC DNA]</scope>
    <source>
        <strain evidence="3 4">ATCC 30220</strain>
    </source>
</reference>
<dbReference type="InterPro" id="IPR036322">
    <property type="entry name" value="WD40_repeat_dom_sf"/>
</dbReference>
<keyword evidence="1" id="KW-0853">WD repeat</keyword>
<dbReference type="EMBL" id="LJSK01000001">
    <property type="protein sequence ID" value="KPI90866.1"/>
    <property type="molecule type" value="Genomic_DNA"/>
</dbReference>
<feature type="region of interest" description="Disordered" evidence="2">
    <location>
        <begin position="1406"/>
        <end position="1429"/>
    </location>
</feature>
<evidence type="ECO:0000313" key="3">
    <source>
        <dbReference type="EMBL" id="KPI90866.1"/>
    </source>
</evidence>
<feature type="region of interest" description="Disordered" evidence="2">
    <location>
        <begin position="324"/>
        <end position="355"/>
    </location>
</feature>
<dbReference type="OrthoDB" id="400at2759"/>
<dbReference type="PANTHER" id="PTHR44499:SF1">
    <property type="entry name" value="JOUBERIN"/>
    <property type="match status" value="1"/>
</dbReference>
<protein>
    <submittedName>
        <fullName evidence="3">Uncharacterized protein</fullName>
    </submittedName>
</protein>
<name>A0A0N0P9A2_LEPSE</name>
<accession>A0A0N0P9A2</accession>
<feature type="compositionally biased region" description="Low complexity" evidence="2">
    <location>
        <begin position="325"/>
        <end position="342"/>
    </location>
</feature>
<dbReference type="SUPFAM" id="SSF50978">
    <property type="entry name" value="WD40 repeat-like"/>
    <property type="match status" value="1"/>
</dbReference>
<feature type="compositionally biased region" description="Basic residues" evidence="2">
    <location>
        <begin position="431"/>
        <end position="454"/>
    </location>
</feature>
<organism evidence="3 4">
    <name type="scientific">Leptomonas seymouri</name>
    <dbReference type="NCBI Taxonomy" id="5684"/>
    <lineage>
        <taxon>Eukaryota</taxon>
        <taxon>Discoba</taxon>
        <taxon>Euglenozoa</taxon>
        <taxon>Kinetoplastea</taxon>
        <taxon>Metakinetoplastina</taxon>
        <taxon>Trypanosomatida</taxon>
        <taxon>Trypanosomatidae</taxon>
        <taxon>Leishmaniinae</taxon>
        <taxon>Leptomonas</taxon>
    </lineage>
</organism>
<keyword evidence="4" id="KW-1185">Reference proteome</keyword>
<dbReference type="PANTHER" id="PTHR44499">
    <property type="entry name" value="JOUBERIN"/>
    <property type="match status" value="1"/>
</dbReference>
<dbReference type="SMART" id="SM00320">
    <property type="entry name" value="WD40"/>
    <property type="match status" value="2"/>
</dbReference>
<feature type="region of interest" description="Disordered" evidence="2">
    <location>
        <begin position="277"/>
        <end position="306"/>
    </location>
</feature>
<feature type="repeat" description="WD" evidence="1">
    <location>
        <begin position="1000"/>
        <end position="1032"/>
    </location>
</feature>
<feature type="compositionally biased region" description="Polar residues" evidence="2">
    <location>
        <begin position="293"/>
        <end position="302"/>
    </location>
</feature>
<feature type="region of interest" description="Disordered" evidence="2">
    <location>
        <begin position="542"/>
        <end position="590"/>
    </location>
</feature>
<feature type="region of interest" description="Disordered" evidence="2">
    <location>
        <begin position="369"/>
        <end position="506"/>
    </location>
</feature>
<proteinExistence type="predicted"/>
<dbReference type="Gene3D" id="2.130.10.10">
    <property type="entry name" value="YVTN repeat-like/Quinoprotein amine dehydrogenase"/>
    <property type="match status" value="1"/>
</dbReference>
<dbReference type="InterPro" id="IPR052803">
    <property type="entry name" value="Cilium-Associated_Jouberin"/>
</dbReference>
<dbReference type="InterPro" id="IPR015943">
    <property type="entry name" value="WD40/YVTN_repeat-like_dom_sf"/>
</dbReference>
<feature type="region of interest" description="Disordered" evidence="2">
    <location>
        <begin position="1474"/>
        <end position="1502"/>
    </location>
</feature>
<dbReference type="Pfam" id="PF00400">
    <property type="entry name" value="WD40"/>
    <property type="match status" value="1"/>
</dbReference>
<feature type="compositionally biased region" description="Basic and acidic residues" evidence="2">
    <location>
        <begin position="458"/>
        <end position="473"/>
    </location>
</feature>
<dbReference type="GO" id="GO:0036064">
    <property type="term" value="C:ciliary basal body"/>
    <property type="evidence" value="ECO:0007669"/>
    <property type="project" value="TreeGrafter"/>
</dbReference>
<sequence length="1516" mass="162494">MTSSGSNSLLADVAVLDSGSDDDSSFVLRNIRQLPLPSVPTVLAEDQTARLSITALSNVAPTQPPSGPSAAPQQIHAVPITPAFVPLVPHPIQIAPTLNTPAAVDVHVARILRPPVPLATPRAITSGSQPSLFPSSSSSVSGTAPVLTSTATCAVAQTATCANKNEDGAASENFPSVPLLPAASPSLSVVSSAHSLSPHPSSLALKPFMASFRSPVAVSNAATGSSSQVIPIPNPTLRAPLVASVAPHLSQPLSSAPGAAFDLPYAVTTLAMSTQASPTHPVSIGVDTPTPPSLVSASNRTATGAPAVPTPLLSSAIPVTPPPVAAVGSPPTATASAAPAPANNEGKEEKPHHMRRRRDVLEEADCALFTSPDVDEDSISAASSTSDSDEDDVYVGRTRRFGGAASRERQQQADWDGVAADTAEKRDTSQAHRRRHRHDSRRRSRSRRRKKKTVVKLCEVEGKGDAAPSREKTSQSSQSTHALTPDKVASARRCPPCAPTSSSVEKAVDALTTSDDESGSDSSTPLVFTSPAARFAALCKERTKSKDASQTNARKLAQRRVLGSRTDDGVETADIAVEGSHGHEDAESDQSRAGMVHFRFTGAFSDATSDSKMQSATLYEIGDGGRHKTQKPALPSTEATSAGDTVVLALNIRGMSPLHADASVVHPFVRAWVVSCATGRSLVQASAAVPCAVTHPFDIRSHKTRAPWWDAQVALRLSMERLRDASNDAMLLLEVLDFGNETIHGFPLLRSGLYPICWGFLMLRDCSDRSVLAFTENVHVQMFRYPQRTPWYLSWLEALLPLSWSAAAAHLQPSDLSTAFGTRTSVDGLTEVPRIYHIFKICNNRKIPYDGGMVVTLRQHSDPCYVPDTTDMLAYEEYLLSILVSGGGCCAVPRSTQAATRDHDTSDIEECGGRAMSSRLAPSVPASQWAPVTENYYRMDGERSLLPHEILHRSAVMGIVNCICFTHNGTLFALGVYRHLQHMVELRNPLLPDMPVTATLLGHTGHLHRIVFQKEDRYMLTCSSDGTVRVWQPAHPNSPFSADTCAGLSSVHCVCTLPHGFPVYAALFHQEKIIAGGFSDQLFVWGYEQPLDGELSSMVAADDSIMHLTATFTPELQSTPNEDALAAPTRVLLGELIYRVDNAGTLTEGGEPTITLSLASNERSNRVWSVHANGAVVCWRAVGEYFEGTARPPAASGHSWQMSVRHKVECSGASEVQVNGSYAIVVCGQSPLVFVYDATTCEQLRVVNTHLPAATPVCLLPDGEAFVGAVGDPSRLVAWECFDGGLCTPPTGYAQASPLYSVARMSWAESQQLSVMVSRSPCTAEDMVRLICGPSEPAPGQSATAYYYAKQEEQYRLQNMPSEMTLLTVAGTKRRRGAVIQTGDRRAAEAFCVMFGGELKAKRKSQYLAERTKASRQRETERNSRRKRLHQEVMMMDPSSGFAAAASTLPSDATEKGARMNAIINFWRGLVGQHKHGAGGSRRQDCDASASLQSSPQPPTQRALEYLEEDGNEEEV</sequence>
<evidence type="ECO:0000256" key="2">
    <source>
        <dbReference type="SAM" id="MobiDB-lite"/>
    </source>
</evidence>
<dbReference type="InterPro" id="IPR001680">
    <property type="entry name" value="WD40_rpt"/>
</dbReference>
<dbReference type="OMA" id="MLRDCVG"/>
<dbReference type="PROSITE" id="PS50294">
    <property type="entry name" value="WD_REPEATS_REGION"/>
    <property type="match status" value="1"/>
</dbReference>
<evidence type="ECO:0000256" key="1">
    <source>
        <dbReference type="PROSITE-ProRule" id="PRU00221"/>
    </source>
</evidence>
<dbReference type="Proteomes" id="UP000038009">
    <property type="component" value="Unassembled WGS sequence"/>
</dbReference>
<gene>
    <name evidence="3" type="ORF">ABL78_0099</name>
</gene>
<dbReference type="PROSITE" id="PS50082">
    <property type="entry name" value="WD_REPEATS_2"/>
    <property type="match status" value="1"/>
</dbReference>
<feature type="compositionally biased region" description="Basic and acidic residues" evidence="2">
    <location>
        <begin position="1410"/>
        <end position="1423"/>
    </location>
</feature>
<comment type="caution">
    <text evidence="3">The sequence shown here is derived from an EMBL/GenBank/DDBJ whole genome shotgun (WGS) entry which is preliminary data.</text>
</comment>
<dbReference type="VEuPathDB" id="TriTrypDB:Lsey_0001_0990"/>
<evidence type="ECO:0000313" key="4">
    <source>
        <dbReference type="Proteomes" id="UP000038009"/>
    </source>
</evidence>